<dbReference type="RefSeq" id="WP_067460151.1">
    <property type="nucleotide sequence ID" value="NZ_LVVY01000132.1"/>
</dbReference>
<gene>
    <name evidence="2" type="ORF">A3840_17740</name>
</gene>
<dbReference type="EMBL" id="LVVY01000132">
    <property type="protein sequence ID" value="OAM73611.1"/>
    <property type="molecule type" value="Genomic_DNA"/>
</dbReference>
<dbReference type="Pfam" id="PF20285">
    <property type="entry name" value="CTD9"/>
    <property type="match status" value="1"/>
</dbReference>
<reference evidence="2 3" key="1">
    <citation type="submission" date="2016-03" db="EMBL/GenBank/DDBJ databases">
        <title>Genome sequencing of Devosia sp. S37.</title>
        <authorList>
            <person name="Mohd Nor M."/>
        </authorList>
    </citation>
    <scope>NUCLEOTIDE SEQUENCE [LARGE SCALE GENOMIC DNA]</scope>
    <source>
        <strain evidence="2 3">S37</strain>
    </source>
</reference>
<evidence type="ECO:0000313" key="2">
    <source>
        <dbReference type="EMBL" id="OAM73611.1"/>
    </source>
</evidence>
<evidence type="ECO:0000259" key="1">
    <source>
        <dbReference type="Pfam" id="PF20285"/>
    </source>
</evidence>
<sequence>MGGRDVNVYANDGDVYLAPQPTSAPPNPFRKLFAKLASEAEEDKVLTSYIRQLEVYTRRVENEEVIGLEEKLRLAGRDHQLTIATALKENVYADIKANIFSPTYQLIVATLMSKVHERFDTQIRPLIKAGTDNAHVDKVVSEQITIPISGELDECPQFEDVALDYVRGMIFFLTGNCHIRWD</sequence>
<dbReference type="AlphaFoldDB" id="A0A178HLB0"/>
<dbReference type="Proteomes" id="UP000078389">
    <property type="component" value="Unassembled WGS sequence"/>
</dbReference>
<comment type="caution">
    <text evidence="2">The sequence shown here is derived from an EMBL/GenBank/DDBJ whole genome shotgun (WGS) entry which is preliminary data.</text>
</comment>
<proteinExistence type="predicted"/>
<dbReference type="STRING" id="1770058.A3840_17740"/>
<accession>A0A178HLB0</accession>
<dbReference type="InterPro" id="IPR046911">
    <property type="entry name" value="ABC-3C_CTD9"/>
</dbReference>
<protein>
    <recommendedName>
        <fullName evidence="1">ABC-three component systems C-terminal domain-containing protein</fullName>
    </recommendedName>
</protein>
<name>A0A178HLB0_9HYPH</name>
<feature type="domain" description="ABC-three component systems C-terminal" evidence="1">
    <location>
        <begin position="67"/>
        <end position="181"/>
    </location>
</feature>
<organism evidence="2 3">
    <name type="scientific">Devosia elaeis</name>
    <dbReference type="NCBI Taxonomy" id="1770058"/>
    <lineage>
        <taxon>Bacteria</taxon>
        <taxon>Pseudomonadati</taxon>
        <taxon>Pseudomonadota</taxon>
        <taxon>Alphaproteobacteria</taxon>
        <taxon>Hyphomicrobiales</taxon>
        <taxon>Devosiaceae</taxon>
        <taxon>Devosia</taxon>
    </lineage>
</organism>
<dbReference type="OrthoDB" id="7366506at2"/>
<keyword evidence="3" id="KW-1185">Reference proteome</keyword>
<evidence type="ECO:0000313" key="3">
    <source>
        <dbReference type="Proteomes" id="UP000078389"/>
    </source>
</evidence>